<dbReference type="InterPro" id="IPR003776">
    <property type="entry name" value="YcaO-like_dom"/>
</dbReference>
<dbReference type="KEGG" id="atl:Athai_48110"/>
<reference evidence="2 3" key="1">
    <citation type="submission" date="2020-08" db="EMBL/GenBank/DDBJ databases">
        <title>Whole genome shotgun sequence of Actinocatenispora thailandica NBRC 105041.</title>
        <authorList>
            <person name="Komaki H."/>
            <person name="Tamura T."/>
        </authorList>
    </citation>
    <scope>NUCLEOTIDE SEQUENCE [LARGE SCALE GENOMIC DNA]</scope>
    <source>
        <strain evidence="2 3">NBRC 105041</strain>
    </source>
</reference>
<feature type="domain" description="YcaO" evidence="1">
    <location>
        <begin position="76"/>
        <end position="394"/>
    </location>
</feature>
<dbReference type="PROSITE" id="PS51664">
    <property type="entry name" value="YCAO"/>
    <property type="match status" value="1"/>
</dbReference>
<evidence type="ECO:0000313" key="2">
    <source>
        <dbReference type="EMBL" id="BCJ37308.1"/>
    </source>
</evidence>
<accession>A0A7R7HYP2</accession>
<sequence>MTVAAGFHAASGIDRIVLRSGTYRVSEAERTWERIRPVLPMLGITRIADITDLEDFGIPTHTGLRPTGATVAVSMGMAIDPAQSRVSAAMESIEAWHAENPGVAPVARGSAHDVGLPYDVRSLNLAAGSLLTEHTVLDWVAGTGLLTGTRMLVPADLILLDSVRQRTLALALFVPTSNGNACGNSVTEAALHGLLELVERDCISDLVERSAVDRIGVDPDSSTNETTGQVVAALHRTGCRIELMDITNPVGVPCYSGRIWADGYPANYGGFGCHLDPQIAAGRALGEAMQSRLAAVAGARDDIVLAAYDERPAAPPPDFSFGSVVPIRPRPAGLPDSASAALGWLAERVRRHTGVEPFAVDLSRPEVGVPAVKVFAPGLRLFPLDGLSFADGEA</sequence>
<keyword evidence="3" id="KW-1185">Reference proteome</keyword>
<dbReference type="Proteomes" id="UP000611640">
    <property type="component" value="Chromosome"/>
</dbReference>
<dbReference type="PANTHER" id="PTHR37809">
    <property type="entry name" value="RIBOSOMAL PROTEIN S12 METHYLTHIOTRANSFERASE ACCESSORY FACTOR YCAO"/>
    <property type="match status" value="1"/>
</dbReference>
<evidence type="ECO:0000259" key="1">
    <source>
        <dbReference type="PROSITE" id="PS51664"/>
    </source>
</evidence>
<dbReference type="PANTHER" id="PTHR37809:SF1">
    <property type="entry name" value="RIBOSOMAL PROTEIN S12 METHYLTHIOTRANSFERASE ACCESSORY FACTOR YCAO"/>
    <property type="match status" value="1"/>
</dbReference>
<proteinExistence type="predicted"/>
<dbReference type="Gene3D" id="3.30.1330.230">
    <property type="match status" value="2"/>
</dbReference>
<gene>
    <name evidence="2" type="ORF">Athai_48110</name>
</gene>
<name>A0A7R7HYP2_9ACTN</name>
<dbReference type="Pfam" id="PF02624">
    <property type="entry name" value="YcaO"/>
    <property type="match status" value="1"/>
</dbReference>
<evidence type="ECO:0000313" key="3">
    <source>
        <dbReference type="Proteomes" id="UP000611640"/>
    </source>
</evidence>
<organism evidence="2 3">
    <name type="scientific">Actinocatenispora thailandica</name>
    <dbReference type="NCBI Taxonomy" id="227318"/>
    <lineage>
        <taxon>Bacteria</taxon>
        <taxon>Bacillati</taxon>
        <taxon>Actinomycetota</taxon>
        <taxon>Actinomycetes</taxon>
        <taxon>Micromonosporales</taxon>
        <taxon>Micromonosporaceae</taxon>
        <taxon>Actinocatenispora</taxon>
    </lineage>
</organism>
<protein>
    <recommendedName>
        <fullName evidence="1">YcaO domain-containing protein</fullName>
    </recommendedName>
</protein>
<dbReference type="NCBIfam" id="TIGR00702">
    <property type="entry name" value="YcaO-type kinase domain"/>
    <property type="match status" value="1"/>
</dbReference>
<dbReference type="EMBL" id="AP023355">
    <property type="protein sequence ID" value="BCJ37308.1"/>
    <property type="molecule type" value="Genomic_DNA"/>
</dbReference>
<dbReference type="AlphaFoldDB" id="A0A7R7HYP2"/>
<dbReference type="RefSeq" id="WP_203963541.1">
    <property type="nucleotide sequence ID" value="NZ_AP023355.1"/>
</dbReference>